<evidence type="ECO:0000256" key="8">
    <source>
        <dbReference type="ARBA" id="ARBA00022827"/>
    </source>
</evidence>
<dbReference type="InterPro" id="IPR009050">
    <property type="entry name" value="Globin-like_sf"/>
</dbReference>
<evidence type="ECO:0000313" key="18">
    <source>
        <dbReference type="EMBL" id="NMO94576.1"/>
    </source>
</evidence>
<organism evidence="18 19">
    <name type="scientific">Paenibacillus lemnae</name>
    <dbReference type="NCBI Taxonomy" id="1330551"/>
    <lineage>
        <taxon>Bacteria</taxon>
        <taxon>Bacillati</taxon>
        <taxon>Bacillota</taxon>
        <taxon>Bacilli</taxon>
        <taxon>Bacillales</taxon>
        <taxon>Paenibacillaceae</taxon>
        <taxon>Paenibacillus</taxon>
    </lineage>
</organism>
<evidence type="ECO:0000256" key="6">
    <source>
        <dbReference type="ARBA" id="ARBA00022630"/>
    </source>
</evidence>
<dbReference type="InterPro" id="IPR023950">
    <property type="entry name" value="Hmp"/>
</dbReference>
<feature type="site" description="Influences the redox potential of the prosthetic heme and FAD groups" evidence="15">
    <location>
        <position position="84"/>
    </location>
</feature>
<sequence length="401" mass="44503">MLKQQTIHLIKNTIPVLETHGAEITQIFYRRLFQQHPELLNIFNHANQRQGKQQNALANAVYAAAVHIDHLENILPVVKQIAQKHRALQVRPEHYPVVGQTLLDAMKEVLGDAASPEILEAWAEAYGVIADVFINVEKEQYAAAEAAPGGWEGFRRFVIERKVEESCVITSFYLIPEDGLPIASYEPGQYITLRVQPDGQDYKQLRHYSLSAAPGNPYYKISVKREDAASGRPAGTISTWLHDNAVPGTVIEVSAPAGSFVLDGSSDAPLVLISGGVGLTPMVSMLETALNRQPARSVTYIHAAVNGRHHAMKEHIQDLTAKHAQLSSYFIYESPQADEICDQSGYINTDFLQHHTNPNSDFYFCGPQPFMASVYRSLKQLGVTDPRIRYEFFGPAGSLEA</sequence>
<dbReference type="PROSITE" id="PS01033">
    <property type="entry name" value="GLOBIN"/>
    <property type="match status" value="1"/>
</dbReference>
<dbReference type="FunFam" id="3.40.50.80:FF:000010">
    <property type="entry name" value="Flavohemoprotein"/>
    <property type="match status" value="1"/>
</dbReference>
<feature type="site" description="Involved in heme-bound ligand stabilization and O-O bond activation" evidence="15">
    <location>
        <position position="29"/>
    </location>
</feature>
<keyword evidence="5 15" id="KW-0561">Oxygen transport</keyword>
<feature type="active site" description="Charge relay system" evidence="15">
    <location>
        <position position="137"/>
    </location>
</feature>
<dbReference type="PROSITE" id="PS51384">
    <property type="entry name" value="FAD_FR"/>
    <property type="match status" value="1"/>
</dbReference>
<keyword evidence="6 15" id="KW-0285">Flavoprotein</keyword>
<dbReference type="PRINTS" id="PR00406">
    <property type="entry name" value="CYTB5RDTASE"/>
</dbReference>
<feature type="binding site" evidence="15">
    <location>
        <begin position="276"/>
        <end position="281"/>
    </location>
    <ligand>
        <name>NADP(+)</name>
        <dbReference type="ChEBI" id="CHEBI:58349"/>
    </ligand>
</feature>
<dbReference type="GO" id="GO:0020037">
    <property type="term" value="F:heme binding"/>
    <property type="evidence" value="ECO:0007669"/>
    <property type="project" value="InterPro"/>
</dbReference>
<keyword evidence="12 15" id="KW-0520">NAD</keyword>
<keyword evidence="15" id="KW-0216">Detoxification</keyword>
<dbReference type="EMBL" id="JABBPN010000002">
    <property type="protein sequence ID" value="NMO94576.1"/>
    <property type="molecule type" value="Genomic_DNA"/>
</dbReference>
<dbReference type="Pfam" id="PF00175">
    <property type="entry name" value="NAD_binding_1"/>
    <property type="match status" value="1"/>
</dbReference>
<evidence type="ECO:0000256" key="13">
    <source>
        <dbReference type="ARBA" id="ARBA00048649"/>
    </source>
</evidence>
<dbReference type="SUPFAM" id="SSF63380">
    <property type="entry name" value="Riboflavin synthase domain-like"/>
    <property type="match status" value="1"/>
</dbReference>
<dbReference type="Gene3D" id="1.10.490.10">
    <property type="entry name" value="Globins"/>
    <property type="match status" value="1"/>
</dbReference>
<keyword evidence="10 15" id="KW-0560">Oxidoreductase</keyword>
<reference evidence="18 19" key="1">
    <citation type="submission" date="2020-04" db="EMBL/GenBank/DDBJ databases">
        <title>Paenibacillus algicola sp. nov., a novel marine bacterium producing alginate lyase.</title>
        <authorList>
            <person name="Huang H."/>
        </authorList>
    </citation>
    <scope>NUCLEOTIDE SEQUENCE [LARGE SCALE GENOMIC DNA]</scope>
    <source>
        <strain evidence="18 19">L7-75</strain>
    </source>
</reference>
<dbReference type="Gene3D" id="2.40.30.10">
    <property type="entry name" value="Translation factors"/>
    <property type="match status" value="1"/>
</dbReference>
<evidence type="ECO:0000256" key="10">
    <source>
        <dbReference type="ARBA" id="ARBA00023002"/>
    </source>
</evidence>
<evidence type="ECO:0000256" key="11">
    <source>
        <dbReference type="ARBA" id="ARBA00023004"/>
    </source>
</evidence>
<evidence type="ECO:0000256" key="1">
    <source>
        <dbReference type="ARBA" id="ARBA00006401"/>
    </source>
</evidence>
<evidence type="ECO:0000259" key="17">
    <source>
        <dbReference type="PROSITE" id="PS51384"/>
    </source>
</evidence>
<evidence type="ECO:0000256" key="9">
    <source>
        <dbReference type="ARBA" id="ARBA00022857"/>
    </source>
</evidence>
<feature type="binding site" description="proximal binding residue" evidence="15">
    <location>
        <position position="85"/>
    </location>
    <ligand>
        <name>heme b</name>
        <dbReference type="ChEBI" id="CHEBI:60344"/>
    </ligand>
    <ligandPart>
        <name>Fe</name>
        <dbReference type="ChEBI" id="CHEBI:18248"/>
    </ligandPart>
</feature>
<dbReference type="InterPro" id="IPR001433">
    <property type="entry name" value="OxRdtase_FAD/NAD-bd"/>
</dbReference>
<feature type="binding site" evidence="15">
    <location>
        <position position="190"/>
    </location>
    <ligand>
        <name>FAD</name>
        <dbReference type="ChEBI" id="CHEBI:57692"/>
    </ligand>
</feature>
<keyword evidence="9 15" id="KW-0521">NADP</keyword>
<comment type="similarity">
    <text evidence="1 15">In the C-terminal section; belongs to the flavoprotein pyridine nucleotide cytochrome reductase family.</text>
</comment>
<accession>A0A848M1Y5</accession>
<dbReference type="CDD" id="cd06184">
    <property type="entry name" value="flavohem_like_fad_nad_binding"/>
    <property type="match status" value="1"/>
</dbReference>
<keyword evidence="8 15" id="KW-0274">FAD</keyword>
<dbReference type="RefSeq" id="WP_169503289.1">
    <property type="nucleotide sequence ID" value="NZ_JABBPN010000002.1"/>
</dbReference>
<dbReference type="PANTHER" id="PTHR43396:SF3">
    <property type="entry name" value="FLAVOHEMOPROTEIN"/>
    <property type="match status" value="1"/>
</dbReference>
<dbReference type="GO" id="GO:0019825">
    <property type="term" value="F:oxygen binding"/>
    <property type="evidence" value="ECO:0007669"/>
    <property type="project" value="InterPro"/>
</dbReference>
<keyword evidence="4 15" id="KW-0349">Heme</keyword>
<evidence type="ECO:0000256" key="15">
    <source>
        <dbReference type="HAMAP-Rule" id="MF_01252"/>
    </source>
</evidence>
<comment type="catalytic activity">
    <reaction evidence="13 15">
        <text>2 nitric oxide + NADH + 2 O2 = 2 nitrate + NAD(+) + H(+)</text>
        <dbReference type="Rhea" id="RHEA:19469"/>
        <dbReference type="ChEBI" id="CHEBI:15378"/>
        <dbReference type="ChEBI" id="CHEBI:15379"/>
        <dbReference type="ChEBI" id="CHEBI:16480"/>
        <dbReference type="ChEBI" id="CHEBI:17632"/>
        <dbReference type="ChEBI" id="CHEBI:57540"/>
        <dbReference type="ChEBI" id="CHEBI:57945"/>
        <dbReference type="EC" id="1.14.12.17"/>
    </reaction>
</comment>
<evidence type="ECO:0000256" key="14">
    <source>
        <dbReference type="ARBA" id="ARBA00049433"/>
    </source>
</evidence>
<dbReference type="GO" id="GO:0071949">
    <property type="term" value="F:FAD binding"/>
    <property type="evidence" value="ECO:0007669"/>
    <property type="project" value="InterPro"/>
</dbReference>
<feature type="domain" description="FAD-binding FR-type" evidence="17">
    <location>
        <begin position="152"/>
        <end position="263"/>
    </location>
</feature>
<feature type="active site" description="Charge relay system" evidence="15">
    <location>
        <position position="95"/>
    </location>
</feature>
<keyword evidence="3 15" id="KW-0813">Transport</keyword>
<protein>
    <recommendedName>
        <fullName evidence="15">Flavohemoprotein</fullName>
    </recommendedName>
    <alternativeName>
        <fullName evidence="15">Flavohemoglobin</fullName>
    </alternativeName>
    <alternativeName>
        <fullName evidence="15">Hemoglobin-like protein</fullName>
    </alternativeName>
    <alternativeName>
        <fullName evidence="15">Nitric oxide dioxygenase</fullName>
        <shortName evidence="15">NO oxygenase</shortName>
        <shortName evidence="15">NOD</shortName>
        <ecNumber evidence="15">1.14.12.17</ecNumber>
    </alternativeName>
</protein>
<dbReference type="InterPro" id="IPR017938">
    <property type="entry name" value="Riboflavin_synthase-like_b-brl"/>
</dbReference>
<dbReference type="GO" id="GO:0046872">
    <property type="term" value="F:metal ion binding"/>
    <property type="evidence" value="ECO:0007669"/>
    <property type="project" value="UniProtKB-KW"/>
</dbReference>
<name>A0A848M1Y5_PAELE</name>
<feature type="site" description="Influences the redox potential of the prosthetic heme and FAD groups" evidence="15">
    <location>
        <position position="391"/>
    </location>
</feature>
<dbReference type="Proteomes" id="UP000565468">
    <property type="component" value="Unassembled WGS sequence"/>
</dbReference>
<evidence type="ECO:0000256" key="12">
    <source>
        <dbReference type="ARBA" id="ARBA00023027"/>
    </source>
</evidence>
<feature type="binding site" evidence="15">
    <location>
        <begin position="392"/>
        <end position="395"/>
    </location>
    <ligand>
        <name>FAD</name>
        <dbReference type="ChEBI" id="CHEBI:57692"/>
    </ligand>
</feature>
<gene>
    <name evidence="18" type="primary">hmpA</name>
    <name evidence="15" type="synonym">hmp</name>
    <name evidence="18" type="ORF">HII30_02085</name>
</gene>
<dbReference type="Gene3D" id="3.40.50.80">
    <property type="entry name" value="Nucleotide-binding domain of ferredoxin-NADP reductase (FNR) module"/>
    <property type="match status" value="1"/>
</dbReference>
<comment type="function">
    <text evidence="15">Is involved in NO detoxification in an aerobic process, termed nitric oxide dioxygenase (NOD) reaction that utilizes O(2) and NAD(P)H to convert NO to nitrate, which protects the bacterium from various noxious nitrogen compounds. Therefore, plays a central role in the inducible response to nitrosative stress.</text>
</comment>
<dbReference type="FunFam" id="2.40.30.10:FF:000034">
    <property type="entry name" value="Flavohemoprotein"/>
    <property type="match status" value="1"/>
</dbReference>
<dbReference type="InterPro" id="IPR000971">
    <property type="entry name" value="Globin"/>
</dbReference>
<evidence type="ECO:0000256" key="4">
    <source>
        <dbReference type="ARBA" id="ARBA00022617"/>
    </source>
</evidence>
<evidence type="ECO:0000313" key="19">
    <source>
        <dbReference type="Proteomes" id="UP000565468"/>
    </source>
</evidence>
<dbReference type="InterPro" id="IPR039261">
    <property type="entry name" value="FNR_nucleotide-bd"/>
</dbReference>
<dbReference type="SUPFAM" id="SSF46458">
    <property type="entry name" value="Globin-like"/>
    <property type="match status" value="1"/>
</dbReference>
<proteinExistence type="inferred from homology"/>
<comment type="domain">
    <text evidence="15">Consists of two distinct domains; an N-terminal heme-containing oxygen-binding domain and a C-terminal reductase domain with binding sites for FAD and NAD(P)H.</text>
</comment>
<dbReference type="FunFam" id="1.10.490.10:FF:000003">
    <property type="entry name" value="Flavohemoprotein"/>
    <property type="match status" value="1"/>
</dbReference>
<feature type="domain" description="Globin" evidence="16">
    <location>
        <begin position="1"/>
        <end position="138"/>
    </location>
</feature>
<evidence type="ECO:0000256" key="7">
    <source>
        <dbReference type="ARBA" id="ARBA00022723"/>
    </source>
</evidence>
<dbReference type="InterPro" id="IPR008333">
    <property type="entry name" value="Cbr1-like_FAD-bd_dom"/>
</dbReference>
<comment type="similarity">
    <text evidence="2 15">Belongs to the globin family. Two-domain flavohemoproteins subfamily.</text>
</comment>
<dbReference type="InterPro" id="IPR012292">
    <property type="entry name" value="Globin/Proto"/>
</dbReference>
<feature type="region of interest" description="Reductase" evidence="15">
    <location>
        <begin position="149"/>
        <end position="401"/>
    </location>
</feature>
<comment type="cofactor">
    <cofactor evidence="15">
        <name>heme b</name>
        <dbReference type="ChEBI" id="CHEBI:60344"/>
    </cofactor>
    <text evidence="15">Binds 1 heme b (iron(II)-protoporphyrin IX) group per subunit.</text>
</comment>
<dbReference type="EC" id="1.14.12.17" evidence="15"/>
<comment type="caution">
    <text evidence="15">Lacks conserved residue(s) required for the propagation of feature annotation.</text>
</comment>
<comment type="cofactor">
    <cofactor evidence="15">
        <name>FAD</name>
        <dbReference type="ChEBI" id="CHEBI:57692"/>
    </cofactor>
    <text evidence="15">Binds 1 FAD per subunit.</text>
</comment>
<dbReference type="AlphaFoldDB" id="A0A848M1Y5"/>
<keyword evidence="19" id="KW-1185">Reference proteome</keyword>
<dbReference type="PANTHER" id="PTHR43396">
    <property type="entry name" value="FLAVOHEMOPROTEIN"/>
    <property type="match status" value="1"/>
</dbReference>
<keyword evidence="7 15" id="KW-0479">Metal-binding</keyword>
<dbReference type="CDD" id="cd14777">
    <property type="entry name" value="Yhb1-globin-like"/>
    <property type="match status" value="1"/>
</dbReference>
<dbReference type="GO" id="GO:0008941">
    <property type="term" value="F:nitric oxide dioxygenase NAD(P)H activity"/>
    <property type="evidence" value="ECO:0007669"/>
    <property type="project" value="UniProtKB-UniRule"/>
</dbReference>
<evidence type="ECO:0000256" key="5">
    <source>
        <dbReference type="ARBA" id="ARBA00022621"/>
    </source>
</evidence>
<dbReference type="GO" id="GO:0005344">
    <property type="term" value="F:oxygen carrier activity"/>
    <property type="evidence" value="ECO:0007669"/>
    <property type="project" value="UniProtKB-UniRule"/>
</dbReference>
<dbReference type="HAMAP" id="MF_01252">
    <property type="entry name" value="Hmp"/>
    <property type="match status" value="1"/>
</dbReference>
<dbReference type="GO" id="GO:0071500">
    <property type="term" value="P:cellular response to nitrosative stress"/>
    <property type="evidence" value="ECO:0007669"/>
    <property type="project" value="TreeGrafter"/>
</dbReference>
<dbReference type="InterPro" id="IPR001709">
    <property type="entry name" value="Flavoprot_Pyr_Nucl_cyt_Rdtase"/>
</dbReference>
<dbReference type="GO" id="GO:0009636">
    <property type="term" value="P:response to toxic substance"/>
    <property type="evidence" value="ECO:0007669"/>
    <property type="project" value="UniProtKB-KW"/>
</dbReference>
<comment type="caution">
    <text evidence="18">The sequence shown here is derived from an EMBL/GenBank/DDBJ whole genome shotgun (WGS) entry which is preliminary data.</text>
</comment>
<evidence type="ECO:0000256" key="2">
    <source>
        <dbReference type="ARBA" id="ARBA00008414"/>
    </source>
</evidence>
<comment type="catalytic activity">
    <reaction evidence="14 15">
        <text>2 nitric oxide + NADPH + 2 O2 = 2 nitrate + NADP(+) + H(+)</text>
        <dbReference type="Rhea" id="RHEA:19465"/>
        <dbReference type="ChEBI" id="CHEBI:15378"/>
        <dbReference type="ChEBI" id="CHEBI:15379"/>
        <dbReference type="ChEBI" id="CHEBI:16480"/>
        <dbReference type="ChEBI" id="CHEBI:17632"/>
        <dbReference type="ChEBI" id="CHEBI:57783"/>
        <dbReference type="ChEBI" id="CHEBI:58349"/>
        <dbReference type="EC" id="1.14.12.17"/>
    </reaction>
</comment>
<evidence type="ECO:0000256" key="3">
    <source>
        <dbReference type="ARBA" id="ARBA00022448"/>
    </source>
</evidence>
<dbReference type="InterPro" id="IPR017927">
    <property type="entry name" value="FAD-bd_FR_type"/>
</dbReference>
<dbReference type="Pfam" id="PF00970">
    <property type="entry name" value="FAD_binding_6"/>
    <property type="match status" value="1"/>
</dbReference>
<dbReference type="NCBIfam" id="NF009805">
    <property type="entry name" value="PRK13289.1"/>
    <property type="match status" value="1"/>
</dbReference>
<dbReference type="Pfam" id="PF00042">
    <property type="entry name" value="Globin"/>
    <property type="match status" value="1"/>
</dbReference>
<dbReference type="SUPFAM" id="SSF52343">
    <property type="entry name" value="Ferredoxin reductase-like, C-terminal NADP-linked domain"/>
    <property type="match status" value="1"/>
</dbReference>
<evidence type="ECO:0000259" key="16">
    <source>
        <dbReference type="PROSITE" id="PS01033"/>
    </source>
</evidence>
<dbReference type="GO" id="GO:0046210">
    <property type="term" value="P:nitric oxide catabolic process"/>
    <property type="evidence" value="ECO:0007669"/>
    <property type="project" value="TreeGrafter"/>
</dbReference>
<keyword evidence="11 15" id="KW-0408">Iron</keyword>
<dbReference type="PRINTS" id="PR00371">
    <property type="entry name" value="FPNCR"/>
</dbReference>